<dbReference type="GO" id="GO:0034354">
    <property type="term" value="P:'de novo' NAD+ biosynthetic process from L-tryptophan"/>
    <property type="evidence" value="ECO:0007669"/>
    <property type="project" value="UniProtKB-UniRule"/>
</dbReference>
<dbReference type="EMBL" id="JARPMG010000010">
    <property type="protein sequence ID" value="KAJ8097984.1"/>
    <property type="molecule type" value="Genomic_DNA"/>
</dbReference>
<feature type="binding site" evidence="9">
    <location>
        <position position="55"/>
    </location>
    <ligand>
        <name>substrate</name>
    </ligand>
</feature>
<dbReference type="GO" id="GO:0000334">
    <property type="term" value="F:3-hydroxyanthranilate 3,4-dioxygenase activity"/>
    <property type="evidence" value="ECO:0007669"/>
    <property type="project" value="UniProtKB-UniRule"/>
</dbReference>
<feature type="binding site" evidence="9">
    <location>
        <position position="55"/>
    </location>
    <ligand>
        <name>Fe cation</name>
        <dbReference type="ChEBI" id="CHEBI:24875"/>
        <note>catalytic</note>
    </ligand>
</feature>
<dbReference type="AlphaFoldDB" id="A0AAD7QMJ1"/>
<feature type="binding site" evidence="9">
    <location>
        <position position="134"/>
    </location>
    <ligand>
        <name>a divalent metal cation</name>
        <dbReference type="ChEBI" id="CHEBI:60240"/>
    </ligand>
</feature>
<name>A0AAD7QMJ1_9ASCO</name>
<dbReference type="GO" id="GO:0043420">
    <property type="term" value="P:anthranilate metabolic process"/>
    <property type="evidence" value="ECO:0007669"/>
    <property type="project" value="UniProtKB-UniRule"/>
</dbReference>
<comment type="pathway">
    <text evidence="9">Cofactor biosynthesis; NAD(+) biosynthesis; quinolinate from L-kynurenine: step 3/3.</text>
</comment>
<evidence type="ECO:0000313" key="10">
    <source>
        <dbReference type="EMBL" id="KAJ8097984.1"/>
    </source>
</evidence>
<keyword evidence="7 9" id="KW-0560">Oxidoreductase</keyword>
<dbReference type="InterPro" id="IPR010329">
    <property type="entry name" value="3hydroanth_dOase"/>
</dbReference>
<dbReference type="SUPFAM" id="SSF51182">
    <property type="entry name" value="RmlC-like cupins"/>
    <property type="match status" value="1"/>
</dbReference>
<dbReference type="Proteomes" id="UP001217417">
    <property type="component" value="Unassembled WGS sequence"/>
</dbReference>
<evidence type="ECO:0000256" key="1">
    <source>
        <dbReference type="ARBA" id="ARBA00001954"/>
    </source>
</evidence>
<keyword evidence="6 9" id="KW-0223">Dioxygenase</keyword>
<organism evidence="10 11">
    <name type="scientific">Lipomyces tetrasporus</name>
    <dbReference type="NCBI Taxonomy" id="54092"/>
    <lineage>
        <taxon>Eukaryota</taxon>
        <taxon>Fungi</taxon>
        <taxon>Dikarya</taxon>
        <taxon>Ascomycota</taxon>
        <taxon>Saccharomycotina</taxon>
        <taxon>Lipomycetes</taxon>
        <taxon>Lipomycetales</taxon>
        <taxon>Lipomycetaceae</taxon>
        <taxon>Lipomyces</taxon>
    </lineage>
</organism>
<dbReference type="EC" id="1.13.11.6" evidence="9"/>
<dbReference type="PANTHER" id="PTHR15497:SF1">
    <property type="entry name" value="3-HYDROXYANTHRANILATE 3,4-DIOXYGENASE"/>
    <property type="match status" value="1"/>
</dbReference>
<evidence type="ECO:0000256" key="4">
    <source>
        <dbReference type="ARBA" id="ARBA00022642"/>
    </source>
</evidence>
<feature type="binding site" evidence="9">
    <location>
        <position position="49"/>
    </location>
    <ligand>
        <name>Fe cation</name>
        <dbReference type="ChEBI" id="CHEBI:24875"/>
        <note>catalytic</note>
    </ligand>
</feature>
<feature type="binding site" evidence="9">
    <location>
        <position position="131"/>
    </location>
    <ligand>
        <name>a divalent metal cation</name>
        <dbReference type="ChEBI" id="CHEBI:60240"/>
    </ligand>
</feature>
<keyword evidence="3 9" id="KW-0963">Cytoplasm</keyword>
<dbReference type="Pfam" id="PF06052">
    <property type="entry name" value="3-HAO"/>
    <property type="match status" value="1"/>
</dbReference>
<evidence type="ECO:0000256" key="2">
    <source>
        <dbReference type="ARBA" id="ARBA00002752"/>
    </source>
</evidence>
<dbReference type="GO" id="GO:0019805">
    <property type="term" value="P:quinolinate biosynthetic process"/>
    <property type="evidence" value="ECO:0007669"/>
    <property type="project" value="UniProtKB-UniRule"/>
</dbReference>
<comment type="catalytic activity">
    <reaction evidence="9">
        <text>3-hydroxyanthranilate + O2 = (2Z,4Z)-2-amino-3-carboxymuconate 6-semialdehyde</text>
        <dbReference type="Rhea" id="RHEA:17953"/>
        <dbReference type="ChEBI" id="CHEBI:15379"/>
        <dbReference type="ChEBI" id="CHEBI:36559"/>
        <dbReference type="ChEBI" id="CHEBI:77612"/>
        <dbReference type="EC" id="1.13.11.6"/>
    </reaction>
</comment>
<evidence type="ECO:0000256" key="6">
    <source>
        <dbReference type="ARBA" id="ARBA00022964"/>
    </source>
</evidence>
<dbReference type="NCBIfam" id="TIGR03037">
    <property type="entry name" value="anthran_nbaC"/>
    <property type="match status" value="1"/>
</dbReference>
<evidence type="ECO:0000256" key="8">
    <source>
        <dbReference type="ARBA" id="ARBA00023004"/>
    </source>
</evidence>
<comment type="function">
    <text evidence="2 9">Catalyzes the oxidative ring opening of 3-hydroxyanthranilate to 2-amino-3-carboxymuconate semialdehyde, which spontaneously cyclizes to quinolinate.</text>
</comment>
<dbReference type="InterPro" id="IPR011051">
    <property type="entry name" value="RmlC_Cupin_sf"/>
</dbReference>
<comment type="subcellular location">
    <subcellularLocation>
        <location evidence="9">Cytoplasm</location>
    </subcellularLocation>
</comment>
<evidence type="ECO:0000256" key="3">
    <source>
        <dbReference type="ARBA" id="ARBA00022490"/>
    </source>
</evidence>
<dbReference type="HAMAP" id="MF_00825">
    <property type="entry name" value="3_HAO"/>
    <property type="match status" value="1"/>
</dbReference>
<feature type="binding site" evidence="9">
    <location>
        <position position="116"/>
    </location>
    <ligand>
        <name>substrate</name>
    </ligand>
</feature>
<dbReference type="InterPro" id="IPR014710">
    <property type="entry name" value="RmlC-like_jellyroll"/>
</dbReference>
<dbReference type="CDD" id="cd06123">
    <property type="entry name" value="cupin_HAO"/>
    <property type="match status" value="1"/>
</dbReference>
<dbReference type="GO" id="GO:0008198">
    <property type="term" value="F:ferrous iron binding"/>
    <property type="evidence" value="ECO:0007669"/>
    <property type="project" value="UniProtKB-UniRule"/>
</dbReference>
<comment type="caution">
    <text evidence="10">The sequence shown here is derived from an EMBL/GenBank/DDBJ whole genome shotgun (WGS) entry which is preliminary data.</text>
</comment>
<dbReference type="FunFam" id="2.60.120.10:FF:000093">
    <property type="entry name" value="3-hydroxyanthranilate 3,4-dioxygenase"/>
    <property type="match status" value="1"/>
</dbReference>
<feature type="binding site" evidence="9">
    <location>
        <position position="45"/>
    </location>
    <ligand>
        <name>O2</name>
        <dbReference type="ChEBI" id="CHEBI:15379"/>
    </ligand>
</feature>
<keyword evidence="4 9" id="KW-0662">Pyridine nucleotide biosynthesis</keyword>
<keyword evidence="8 9" id="KW-0408">Iron</keyword>
<dbReference type="GO" id="GO:0005737">
    <property type="term" value="C:cytoplasm"/>
    <property type="evidence" value="ECO:0007669"/>
    <property type="project" value="UniProtKB-SubCell"/>
</dbReference>
<evidence type="ECO:0000313" key="11">
    <source>
        <dbReference type="Proteomes" id="UP001217417"/>
    </source>
</evidence>
<dbReference type="GO" id="GO:0006569">
    <property type="term" value="P:L-tryptophan catabolic process"/>
    <property type="evidence" value="ECO:0007669"/>
    <property type="project" value="UniProtKB-UniRule"/>
</dbReference>
<keyword evidence="11" id="KW-1185">Reference proteome</keyword>
<keyword evidence="5 9" id="KW-0479">Metal-binding</keyword>
<sequence>MPLRMPLNLPKWLAQNSHLLKPPINNYCVYRGGYTVMIVGGPNKRTDYHINQTPEWFYQYKGQMLLKVVDEGKFRDIHINEGDMFLLPALLMTRCLTENVPHNPVRFTDTIGIVIEQLRPKDSVDKLRWYCQNCREIVHEDAFHCTDLGTQIKDAVLAFTDDIEKRTCKNCGTLCDVK</sequence>
<proteinExistence type="inferred from homology"/>
<dbReference type="PANTHER" id="PTHR15497">
    <property type="entry name" value="3-HYDROXYANTHRANILATE 3,4-DIOXYGENASE"/>
    <property type="match status" value="1"/>
</dbReference>
<feature type="binding site" evidence="9">
    <location>
        <position position="171"/>
    </location>
    <ligand>
        <name>a divalent metal cation</name>
        <dbReference type="ChEBI" id="CHEBI:60240"/>
    </ligand>
</feature>
<gene>
    <name evidence="9" type="primary">BNA1</name>
    <name evidence="10" type="ORF">POJ06DRAFT_26425</name>
</gene>
<feature type="binding site" evidence="9">
    <location>
        <position position="168"/>
    </location>
    <ligand>
        <name>a divalent metal cation</name>
        <dbReference type="ChEBI" id="CHEBI:60240"/>
    </ligand>
</feature>
<dbReference type="Gene3D" id="2.60.120.10">
    <property type="entry name" value="Jelly Rolls"/>
    <property type="match status" value="1"/>
</dbReference>
<comment type="similarity">
    <text evidence="9">Belongs to the 3-HAO family.</text>
</comment>
<feature type="binding site" evidence="9">
    <location>
        <position position="102"/>
    </location>
    <ligand>
        <name>Fe cation</name>
        <dbReference type="ChEBI" id="CHEBI:24875"/>
        <note>catalytic</note>
    </ligand>
</feature>
<accession>A0AAD7QMJ1</accession>
<protein>
    <recommendedName>
        <fullName evidence="9">3-hydroxyanthranilate 3,4-dioxygenase</fullName>
        <ecNumber evidence="9">1.13.11.6</ecNumber>
    </recommendedName>
    <alternativeName>
        <fullName evidence="9">3-hydroxyanthranilate oxygenase</fullName>
        <shortName evidence="9">3-HAO</shortName>
    </alternativeName>
    <alternativeName>
        <fullName evidence="9">3-hydroxyanthranilic acid dioxygenase</fullName>
        <shortName evidence="9">HAD</shortName>
    </alternativeName>
    <alternativeName>
        <fullName evidence="9">Biosynthesis of nicotinic acid protein 1</fullName>
    </alternativeName>
</protein>
<reference evidence="10" key="1">
    <citation type="submission" date="2023-03" db="EMBL/GenBank/DDBJ databases">
        <title>Near-Complete genome sequence of Lipomyces tetrasporous NRRL Y-64009, an oleaginous yeast capable of growing on lignocellulosic hydrolysates.</title>
        <authorList>
            <consortium name="Lawrence Berkeley National Laboratory"/>
            <person name="Jagtap S.S."/>
            <person name="Liu J.-J."/>
            <person name="Walukiewicz H.E."/>
            <person name="Pangilinan J."/>
            <person name="Lipzen A."/>
            <person name="Ahrendt S."/>
            <person name="Koriabine M."/>
            <person name="Cobaugh K."/>
            <person name="Salamov A."/>
            <person name="Yoshinaga Y."/>
            <person name="Ng V."/>
            <person name="Daum C."/>
            <person name="Grigoriev I.V."/>
            <person name="Slininger P.J."/>
            <person name="Dien B.S."/>
            <person name="Jin Y.-S."/>
            <person name="Rao C.V."/>
        </authorList>
    </citation>
    <scope>NUCLEOTIDE SEQUENCE</scope>
    <source>
        <strain evidence="10">NRRL Y-64009</strain>
    </source>
</reference>
<comment type="cofactor">
    <cofactor evidence="1 9">
        <name>Fe(2+)</name>
        <dbReference type="ChEBI" id="CHEBI:29033"/>
    </cofactor>
</comment>
<evidence type="ECO:0000256" key="9">
    <source>
        <dbReference type="HAMAP-Rule" id="MF_03019"/>
    </source>
</evidence>
<evidence type="ECO:0000256" key="7">
    <source>
        <dbReference type="ARBA" id="ARBA00023002"/>
    </source>
</evidence>
<feature type="binding site" evidence="9">
    <location>
        <position position="106"/>
    </location>
    <ligand>
        <name>substrate</name>
    </ligand>
</feature>
<evidence type="ECO:0000256" key="5">
    <source>
        <dbReference type="ARBA" id="ARBA00022723"/>
    </source>
</evidence>